<organism evidence="1 2">
    <name type="scientific">Puccinia graminis f. sp. tritici</name>
    <dbReference type="NCBI Taxonomy" id="56615"/>
    <lineage>
        <taxon>Eukaryota</taxon>
        <taxon>Fungi</taxon>
        <taxon>Dikarya</taxon>
        <taxon>Basidiomycota</taxon>
        <taxon>Pucciniomycotina</taxon>
        <taxon>Pucciniomycetes</taxon>
        <taxon>Pucciniales</taxon>
        <taxon>Pucciniaceae</taxon>
        <taxon>Puccinia</taxon>
    </lineage>
</organism>
<feature type="non-terminal residue" evidence="1">
    <location>
        <position position="237"/>
    </location>
</feature>
<keyword evidence="2" id="KW-1185">Reference proteome</keyword>
<proteinExistence type="predicted"/>
<dbReference type="AlphaFoldDB" id="A0A5B0NS04"/>
<dbReference type="Proteomes" id="UP000324748">
    <property type="component" value="Unassembled WGS sequence"/>
</dbReference>
<gene>
    <name evidence="1" type="ORF">PGT21_011419</name>
</gene>
<accession>A0A5B0NS04</accession>
<protein>
    <submittedName>
        <fullName evidence="1">Uncharacterized protein</fullName>
    </submittedName>
</protein>
<comment type="caution">
    <text evidence="1">The sequence shown here is derived from an EMBL/GenBank/DDBJ whole genome shotgun (WGS) entry which is preliminary data.</text>
</comment>
<evidence type="ECO:0000313" key="1">
    <source>
        <dbReference type="EMBL" id="KAA1090709.1"/>
    </source>
</evidence>
<name>A0A5B0NS04_PUCGR</name>
<reference evidence="1 2" key="1">
    <citation type="submission" date="2019-05" db="EMBL/GenBank/DDBJ databases">
        <title>Emergence of the Ug99 lineage of the wheat stem rust pathogen through somatic hybridization.</title>
        <authorList>
            <person name="Li F."/>
            <person name="Upadhyaya N.M."/>
            <person name="Sperschneider J."/>
            <person name="Matny O."/>
            <person name="Nguyen-Phuc H."/>
            <person name="Mago R."/>
            <person name="Raley C."/>
            <person name="Miller M.E."/>
            <person name="Silverstein K.A.T."/>
            <person name="Henningsen E."/>
            <person name="Hirsch C.D."/>
            <person name="Visser B."/>
            <person name="Pretorius Z.A."/>
            <person name="Steffenson B.J."/>
            <person name="Schwessinger B."/>
            <person name="Dodds P.N."/>
            <person name="Figueroa M."/>
        </authorList>
    </citation>
    <scope>NUCLEOTIDE SEQUENCE [LARGE SCALE GENOMIC DNA]</scope>
    <source>
        <strain evidence="1">21-0</strain>
    </source>
</reference>
<dbReference type="EMBL" id="VSWC01000092">
    <property type="protein sequence ID" value="KAA1090709.1"/>
    <property type="molecule type" value="Genomic_DNA"/>
</dbReference>
<evidence type="ECO:0000313" key="2">
    <source>
        <dbReference type="Proteomes" id="UP000324748"/>
    </source>
</evidence>
<sequence length="237" mass="26095">MLALEKSNCWNFCALCALCALCSAILSLHSLHSYRFSLQSSAFFFKQRLNFILVKRLASFLTRHRLTNNSVSKLVIASRSFQHNRNRPNQLRQNHKLNALSKQYLRWALLSLSRLPSPAVSDTSSSILSSEISKTNPLLGLSSPSLSTIIYLLNNSSLHFHSTTLLLFPLSLHSLPHLPTCSLPSATISIHIKLNSASSHPYSADSLSRNTHLATANLASTGVDSSAARSRSRRGGL</sequence>